<proteinExistence type="predicted"/>
<keyword evidence="2" id="KW-1185">Reference proteome</keyword>
<evidence type="ECO:0000313" key="2">
    <source>
        <dbReference type="Proteomes" id="UP000307943"/>
    </source>
</evidence>
<sequence>MLKKERFESIDVEKLNIVDKDGTIKMTLFNQDHIPPAIMDGKDFLPGHRQNWPISGIMFYNGEGDECGGLIFGSEKKENGEYTSSASLTFDQYKQDEVITMTYDNENGVSTYGFQIKDRPKTPLPEQIKRLQEIRESDKDEAAKQQEIQALWEGSTQRAYMGKNKYGEIIVSLMDKKGKPRLRMLVDEQDNPRMEFLDGEGNVLYKLPPEL</sequence>
<dbReference type="AlphaFoldDB" id="A0A5C4SX05"/>
<protein>
    <submittedName>
        <fullName evidence="1">Uncharacterized protein</fullName>
    </submittedName>
</protein>
<name>A0A5C4SX05_9BACL</name>
<organism evidence="1 2">
    <name type="scientific">Paenibacillus hemerocallicola</name>
    <dbReference type="NCBI Taxonomy" id="1172614"/>
    <lineage>
        <taxon>Bacteria</taxon>
        <taxon>Bacillati</taxon>
        <taxon>Bacillota</taxon>
        <taxon>Bacilli</taxon>
        <taxon>Bacillales</taxon>
        <taxon>Paenibacillaceae</taxon>
        <taxon>Paenibacillus</taxon>
    </lineage>
</organism>
<dbReference type="Proteomes" id="UP000307943">
    <property type="component" value="Unassembled WGS sequence"/>
</dbReference>
<evidence type="ECO:0000313" key="1">
    <source>
        <dbReference type="EMBL" id="TNJ60176.1"/>
    </source>
</evidence>
<dbReference type="EMBL" id="VDCQ01000086">
    <property type="protein sequence ID" value="TNJ60176.1"/>
    <property type="molecule type" value="Genomic_DNA"/>
</dbReference>
<comment type="caution">
    <text evidence="1">The sequence shown here is derived from an EMBL/GenBank/DDBJ whole genome shotgun (WGS) entry which is preliminary data.</text>
</comment>
<accession>A0A5C4SX05</accession>
<gene>
    <name evidence="1" type="ORF">FE784_36380</name>
</gene>
<reference evidence="1 2" key="1">
    <citation type="submission" date="2019-05" db="EMBL/GenBank/DDBJ databases">
        <title>We sequenced the genome of Paenibacillus hemerocallicola KCTC 33185 for further insight into its adaptation and study the phylogeny of Paenibacillus.</title>
        <authorList>
            <person name="Narsing Rao M.P."/>
        </authorList>
    </citation>
    <scope>NUCLEOTIDE SEQUENCE [LARGE SCALE GENOMIC DNA]</scope>
    <source>
        <strain evidence="1 2">KCTC 33185</strain>
    </source>
</reference>
<dbReference type="OrthoDB" id="1349101at2"/>